<name>A0AAW0WPF2_CHEQU</name>
<dbReference type="AlphaFoldDB" id="A0AAW0WPF2"/>
<feature type="non-terminal residue" evidence="1">
    <location>
        <position position="216"/>
    </location>
</feature>
<gene>
    <name evidence="1" type="ORF">OTU49_008320</name>
</gene>
<dbReference type="EMBL" id="JARKIK010000066">
    <property type="protein sequence ID" value="KAK8729789.1"/>
    <property type="molecule type" value="Genomic_DNA"/>
</dbReference>
<proteinExistence type="predicted"/>
<reference evidence="1 2" key="1">
    <citation type="journal article" date="2024" name="BMC Genomics">
        <title>Genome assembly of redclaw crayfish (Cherax quadricarinatus) provides insights into its immune adaptation and hypoxia tolerance.</title>
        <authorList>
            <person name="Liu Z."/>
            <person name="Zheng J."/>
            <person name="Li H."/>
            <person name="Fang K."/>
            <person name="Wang S."/>
            <person name="He J."/>
            <person name="Zhou D."/>
            <person name="Weng S."/>
            <person name="Chi M."/>
            <person name="Gu Z."/>
            <person name="He J."/>
            <person name="Li F."/>
            <person name="Wang M."/>
        </authorList>
    </citation>
    <scope>NUCLEOTIDE SEQUENCE [LARGE SCALE GENOMIC DNA]</scope>
    <source>
        <strain evidence="1">ZL_2023a</strain>
    </source>
</reference>
<dbReference type="Proteomes" id="UP001445076">
    <property type="component" value="Unassembled WGS sequence"/>
</dbReference>
<comment type="caution">
    <text evidence="1">The sequence shown here is derived from an EMBL/GenBank/DDBJ whole genome shotgun (WGS) entry which is preliminary data.</text>
</comment>
<evidence type="ECO:0000313" key="2">
    <source>
        <dbReference type="Proteomes" id="UP001445076"/>
    </source>
</evidence>
<organism evidence="1 2">
    <name type="scientific">Cherax quadricarinatus</name>
    <name type="common">Australian red claw crayfish</name>
    <dbReference type="NCBI Taxonomy" id="27406"/>
    <lineage>
        <taxon>Eukaryota</taxon>
        <taxon>Metazoa</taxon>
        <taxon>Ecdysozoa</taxon>
        <taxon>Arthropoda</taxon>
        <taxon>Crustacea</taxon>
        <taxon>Multicrustacea</taxon>
        <taxon>Malacostraca</taxon>
        <taxon>Eumalacostraca</taxon>
        <taxon>Eucarida</taxon>
        <taxon>Decapoda</taxon>
        <taxon>Pleocyemata</taxon>
        <taxon>Astacidea</taxon>
        <taxon>Parastacoidea</taxon>
        <taxon>Parastacidae</taxon>
        <taxon>Cherax</taxon>
    </lineage>
</organism>
<evidence type="ECO:0000313" key="1">
    <source>
        <dbReference type="EMBL" id="KAK8729789.1"/>
    </source>
</evidence>
<accession>A0AAW0WPF2</accession>
<protein>
    <submittedName>
        <fullName evidence="1">Uncharacterized protein</fullName>
    </submittedName>
</protein>
<sequence>VQGQGTNAVHGQVLPGQNTCTHNVNVMPGQGMNMVAAQSGVNTMQAHNMNMMQGQPMNIAQQQGGNVNVMSGQYHTGHGQGVMGQSNLVMGGQNSGHCGNVMGVQSHHPQQQQQQQHMMAGAMIPEHQQQAVMMNNAMQGNMTMVPVGTKMASANMNHANMMGCSGGTVGVVNAMCSNLPTCTPTVHTAAENKNFMPLVVPFGWRRVITNGQVVYV</sequence>
<keyword evidence="2" id="KW-1185">Reference proteome</keyword>
<feature type="non-terminal residue" evidence="1">
    <location>
        <position position="1"/>
    </location>
</feature>